<keyword evidence="4" id="KW-1185">Reference proteome</keyword>
<reference evidence="3 4" key="1">
    <citation type="journal article" date="2018" name="Plant J.">
        <title>Genome sequences of Chlorella sorokiniana UTEX 1602 and Micractinium conductrix SAG 241.80: implications to maltose excretion by a green alga.</title>
        <authorList>
            <person name="Arriola M.B."/>
            <person name="Velmurugan N."/>
            <person name="Zhang Y."/>
            <person name="Plunkett M.H."/>
            <person name="Hondzo H."/>
            <person name="Barney B.M."/>
        </authorList>
    </citation>
    <scope>NUCLEOTIDE SEQUENCE [LARGE SCALE GENOMIC DNA]</scope>
    <source>
        <strain evidence="3 4">SAG 241.80</strain>
    </source>
</reference>
<evidence type="ECO:0000256" key="2">
    <source>
        <dbReference type="SAM" id="SignalP"/>
    </source>
</evidence>
<protein>
    <recommendedName>
        <fullName evidence="5">Band 7</fullName>
    </recommendedName>
</protein>
<feature type="chain" id="PRO_5015085655" description="Band 7" evidence="2">
    <location>
        <begin position="25"/>
        <end position="1383"/>
    </location>
</feature>
<dbReference type="InterPro" id="IPR011050">
    <property type="entry name" value="Pectin_lyase_fold/virulence"/>
</dbReference>
<evidence type="ECO:0000313" key="4">
    <source>
        <dbReference type="Proteomes" id="UP000239649"/>
    </source>
</evidence>
<dbReference type="InterPro" id="IPR012334">
    <property type="entry name" value="Pectin_lyas_fold"/>
</dbReference>
<dbReference type="OrthoDB" id="512871at2759"/>
<comment type="caution">
    <text evidence="3">The sequence shown here is derived from an EMBL/GenBank/DDBJ whole genome shotgun (WGS) entry which is preliminary data.</text>
</comment>
<dbReference type="EMBL" id="LHPF02000042">
    <property type="protein sequence ID" value="PSC68082.1"/>
    <property type="molecule type" value="Genomic_DNA"/>
</dbReference>
<gene>
    <name evidence="3" type="ORF">C2E20_8271</name>
</gene>
<proteinExistence type="predicted"/>
<sequence>MAGRLARLLAAAAVLLLAARPAAAQTCGTIDALARGTGKGANDAAKLAAMDKDPNVGLIYLPAATYRITTSLTLNKPIFGESGALLSVEKGVTLTINAQPEHPRKQLFKTSGNGKVLFGADAIRAFPEWWGAVGNGVADDAAAVQAAFNAAANTGNAMLYLTNNYGVGRELVFTNRATVAAEPSARFTSVKGNARGLTFTAGGFAFKNILPHFSGFSDFCLRLHGSDLASMQLQTLANCGDAIRLEATAEATAGKDYNSVLDNTLWFDTITNSRNGVAVRASLGCAGASCVFQGNQVLGNAINGCSTGQNSAVGFYYAGGKPAPAWDANQFNLGSVTPCKSNAQYSVLYVSPNTESAREVLKIGSLGSVGSGKVFDGYHVVLQGSINLKEAQPEGAARLRGLAALVEWSGQTTPAPGAAPVQASTQPRSKASFNGGRSLLGNYFTIQAVPDADWPAGEMRKFWVYHQMATGELYQIKCDAPRQAANGLPTITCTEVADNSKSAADEVQLTLINLTGRTIPKGAVNSRRTCTQDCSERAARNPSEQALPRAACWSMCPNATDECSPSRSGSICRAPGRSASAVHQQHGWRATALACVLLAACTAAGCSATPLRPSAARGAGAGAGLGAVVALRGSSGGHAVAGDRAGGVADRRRLLAALNDTDGGVFDAVPMIPVDKLSWLAEPPGGWETWQPPAGEGSVGGAAVAAAAGGAAAAGSLNSEAAKAVRAEAVRAAVMQVAAHMNAALAAVDVAAAEVASASLAPGNLGTGQLPLFSLGTGAGVEEPAADAAAAAAVEAAGAAAAAARRERKPAPKLTPKPKFAAGAVAALPSAETVARNFDRNRPFAPPHNTKFPPRGLPKAPPLLRRGCPARFTVKSAKYGTKGDGKANDAPALKKATGDAALPFLYFPVGQYRLTSSLVLTKPVVMGANTSFVLEKGVTLTLRGQPLRAPTWNNPMFKGPGRVVMGPGVTEVYPAWWSAPGVPEELPMTAAARACADVGCTVLMSRTLHFMNGPATWSPGAGLFATSNGQMYGGISKTGEGVILPAGTYKKPLIFTNILSFKKFGLRLMPGVANANIQAGHMASNNEAIVFEAAAGPRTTRDVTFSHISVMQFNQYSIVFASSSRAARFSAITVRLNFQVSGGQMEKMESKPSAGVLFRGQPPVLSRVQVIHQAIDPAQFIKRTQWVGAATRTTGPVSNFVFKSETWNGGYELPGSQVDGAFKNCAFVIRFAGMEGRVFAFKPGSSGNVLHKGDVGEMSAASWLTTIISAPGSITAFGRANPNTKAADIPIDQSGFYVTFKQAVPWKPGQQRTLYFHSYFSDPAVTPRRTDCVPFRLSNPGLVCLALKPAPTSTNPNRAAVTLINLSGRVIPAGYTHYFAVQM</sequence>
<feature type="region of interest" description="Disordered" evidence="1">
    <location>
        <begin position="842"/>
        <end position="864"/>
    </location>
</feature>
<reference evidence="3" key="2">
    <citation type="submission" date="2018-02" db="EMBL/GenBank/DDBJ databases">
        <authorList>
            <person name="Cohen D.B."/>
            <person name="Kent A.D."/>
        </authorList>
    </citation>
    <scope>NUCLEOTIDE SEQUENCE</scope>
    <source>
        <strain evidence="3">SAG 241.80</strain>
    </source>
</reference>
<dbReference type="EMBL" id="LHPF02000042">
    <property type="protein sequence ID" value="PSC68083.1"/>
    <property type="molecule type" value="Genomic_DNA"/>
</dbReference>
<feature type="signal peptide" evidence="2">
    <location>
        <begin position="1"/>
        <end position="24"/>
    </location>
</feature>
<keyword evidence="2" id="KW-0732">Signal</keyword>
<evidence type="ECO:0000313" key="3">
    <source>
        <dbReference type="EMBL" id="PSC68083.1"/>
    </source>
</evidence>
<dbReference type="SUPFAM" id="SSF51126">
    <property type="entry name" value="Pectin lyase-like"/>
    <property type="match status" value="3"/>
</dbReference>
<dbReference type="Gene3D" id="2.160.20.10">
    <property type="entry name" value="Single-stranded right-handed beta-helix, Pectin lyase-like"/>
    <property type="match status" value="2"/>
</dbReference>
<dbReference type="Proteomes" id="UP000239649">
    <property type="component" value="Unassembled WGS sequence"/>
</dbReference>
<organism evidence="3 4">
    <name type="scientific">Micractinium conductrix</name>
    <dbReference type="NCBI Taxonomy" id="554055"/>
    <lineage>
        <taxon>Eukaryota</taxon>
        <taxon>Viridiplantae</taxon>
        <taxon>Chlorophyta</taxon>
        <taxon>core chlorophytes</taxon>
        <taxon>Trebouxiophyceae</taxon>
        <taxon>Chlorellales</taxon>
        <taxon>Chlorellaceae</taxon>
        <taxon>Chlorella clade</taxon>
        <taxon>Micractinium</taxon>
    </lineage>
</organism>
<evidence type="ECO:0000256" key="1">
    <source>
        <dbReference type="SAM" id="MobiDB-lite"/>
    </source>
</evidence>
<name>A0A2P6V1W7_9CHLO</name>
<evidence type="ECO:0008006" key="5">
    <source>
        <dbReference type="Google" id="ProtNLM"/>
    </source>
</evidence>
<accession>A0A2P6V1W7</accession>